<proteinExistence type="predicted"/>
<reference evidence="6 7" key="1">
    <citation type="submission" date="2014-03" db="EMBL/GenBank/DDBJ databases">
        <title>Whole genome sequence of Novosphingobium resinovorum KF1.</title>
        <authorList>
            <person name="Gan H.M."/>
            <person name="Gan H.Y."/>
            <person name="Chew T.H."/>
            <person name="Savka M.A."/>
        </authorList>
    </citation>
    <scope>NUCLEOTIDE SEQUENCE [LARGE SCALE GENOMIC DNA]</scope>
    <source>
        <strain evidence="6 7">KF1</strain>
    </source>
</reference>
<dbReference type="GO" id="GO:0003677">
    <property type="term" value="F:DNA binding"/>
    <property type="evidence" value="ECO:0007669"/>
    <property type="project" value="UniProtKB-UniRule"/>
</dbReference>
<keyword evidence="4" id="KW-0472">Membrane</keyword>
<feature type="domain" description="OmpR/PhoB-type" evidence="5">
    <location>
        <begin position="3"/>
        <end position="101"/>
    </location>
</feature>
<evidence type="ECO:0000313" key="6">
    <source>
        <dbReference type="EMBL" id="EZP74647.1"/>
    </source>
</evidence>
<dbReference type="SUPFAM" id="SSF46894">
    <property type="entry name" value="C-terminal effector domain of the bipartite response regulators"/>
    <property type="match status" value="1"/>
</dbReference>
<evidence type="ECO:0000256" key="4">
    <source>
        <dbReference type="SAM" id="Phobius"/>
    </source>
</evidence>
<feature type="transmembrane region" description="Helical" evidence="4">
    <location>
        <begin position="206"/>
        <end position="227"/>
    </location>
</feature>
<feature type="transmembrane region" description="Helical" evidence="4">
    <location>
        <begin position="273"/>
        <end position="297"/>
    </location>
</feature>
<protein>
    <submittedName>
        <fullName evidence="6">Transcriptional regulator CadC</fullName>
    </submittedName>
</protein>
<dbReference type="Gene3D" id="1.10.10.10">
    <property type="entry name" value="Winged helix-like DNA-binding domain superfamily/Winged helix DNA-binding domain"/>
    <property type="match status" value="1"/>
</dbReference>
<gene>
    <name evidence="6" type="ORF">BV97_04712</name>
</gene>
<dbReference type="SMART" id="SM00862">
    <property type="entry name" value="Trans_reg_C"/>
    <property type="match status" value="1"/>
</dbReference>
<name>A0A031JN34_9SPHN</name>
<dbReference type="eggNOG" id="COG3710">
    <property type="taxonomic scope" value="Bacteria"/>
</dbReference>
<dbReference type="PATRIC" id="fig|158500.4.peg.4786"/>
<dbReference type="CDD" id="cd00383">
    <property type="entry name" value="trans_reg_C"/>
    <property type="match status" value="1"/>
</dbReference>
<evidence type="ECO:0000256" key="1">
    <source>
        <dbReference type="ARBA" id="ARBA00023125"/>
    </source>
</evidence>
<dbReference type="GO" id="GO:0000160">
    <property type="term" value="P:phosphorelay signal transduction system"/>
    <property type="evidence" value="ECO:0007669"/>
    <property type="project" value="InterPro"/>
</dbReference>
<feature type="DNA-binding region" description="OmpR/PhoB-type" evidence="2">
    <location>
        <begin position="3"/>
        <end position="101"/>
    </location>
</feature>
<dbReference type="InterPro" id="IPR001867">
    <property type="entry name" value="OmpR/PhoB-type_DNA-bd"/>
</dbReference>
<feature type="compositionally biased region" description="Polar residues" evidence="3">
    <location>
        <begin position="365"/>
        <end position="375"/>
    </location>
</feature>
<keyword evidence="1 2" id="KW-0238">DNA-binding</keyword>
<feature type="transmembrane region" description="Helical" evidence="4">
    <location>
        <begin position="332"/>
        <end position="353"/>
    </location>
</feature>
<dbReference type="InterPro" id="IPR016032">
    <property type="entry name" value="Sig_transdc_resp-reg_C-effctor"/>
</dbReference>
<dbReference type="EMBL" id="JFYZ01000042">
    <property type="protein sequence ID" value="EZP74647.1"/>
    <property type="molecule type" value="Genomic_DNA"/>
</dbReference>
<dbReference type="InterPro" id="IPR036388">
    <property type="entry name" value="WH-like_DNA-bd_sf"/>
</dbReference>
<feature type="transmembrane region" description="Helical" evidence="4">
    <location>
        <begin position="239"/>
        <end position="261"/>
    </location>
</feature>
<organism evidence="6 7">
    <name type="scientific">Novosphingobium resinovorum</name>
    <dbReference type="NCBI Taxonomy" id="158500"/>
    <lineage>
        <taxon>Bacteria</taxon>
        <taxon>Pseudomonadati</taxon>
        <taxon>Pseudomonadota</taxon>
        <taxon>Alphaproteobacteria</taxon>
        <taxon>Sphingomonadales</taxon>
        <taxon>Sphingomonadaceae</taxon>
        <taxon>Novosphingobium</taxon>
    </lineage>
</organism>
<feature type="transmembrane region" description="Helical" evidence="4">
    <location>
        <begin position="132"/>
        <end position="157"/>
    </location>
</feature>
<accession>A0A031JN34</accession>
<dbReference type="GO" id="GO:0006355">
    <property type="term" value="P:regulation of DNA-templated transcription"/>
    <property type="evidence" value="ECO:0007669"/>
    <property type="project" value="InterPro"/>
</dbReference>
<comment type="caution">
    <text evidence="6">The sequence shown here is derived from an EMBL/GenBank/DDBJ whole genome shotgun (WGS) entry which is preliminary data.</text>
</comment>
<dbReference type="Pfam" id="PF00486">
    <property type="entry name" value="Trans_reg_C"/>
    <property type="match status" value="1"/>
</dbReference>
<evidence type="ECO:0000313" key="7">
    <source>
        <dbReference type="Proteomes" id="UP000024329"/>
    </source>
</evidence>
<evidence type="ECO:0000256" key="3">
    <source>
        <dbReference type="SAM" id="MobiDB-lite"/>
    </source>
</evidence>
<dbReference type="PROSITE" id="PS51755">
    <property type="entry name" value="OMPR_PHOB"/>
    <property type="match status" value="1"/>
</dbReference>
<dbReference type="RefSeq" id="WP_036529326.1">
    <property type="nucleotide sequence ID" value="NZ_JFYZ01000042.1"/>
</dbReference>
<keyword evidence="4" id="KW-1133">Transmembrane helix</keyword>
<dbReference type="AlphaFoldDB" id="A0A031JN34"/>
<feature type="transmembrane region" description="Helical" evidence="4">
    <location>
        <begin position="169"/>
        <end position="194"/>
    </location>
</feature>
<sequence length="382" mass="38817">MPPRGYHFGQFVLDPEDRRLLRDGVPVDLNARYLDALALLVRNAGSLVGKDRFLSEVWKDVPVTDEALTQCIRLLRQRLGDDASRPHFIETVPKHGYRFIAEVNWREGSAPAEDSAPHTLHPSAALSALRRVAMMAGAGTLGAGGAGLIGGLAYGFVAATPPLPGGGGAASSVFVLLWLTLAVAFVGGAGVSLGIAIAEAAGKRPWLTLGGAVGGMIVGGVVKLLGIDAFNLLFGQSPTGITGGLEGLFLGAGVGLGATLSGMGRSDRSLRSVAARAALCGGAAGSVVVLLGGHLMAGSFEQLVQTFPQSRIGLAQIGGLFGEQGLGPVAEAASAFVEGALFAAGVVVAMKLARRDLDRPEGRSAASSGLVTSGRGSAPRLG</sequence>
<evidence type="ECO:0000259" key="5">
    <source>
        <dbReference type="PROSITE" id="PS51755"/>
    </source>
</evidence>
<evidence type="ECO:0000256" key="2">
    <source>
        <dbReference type="PROSITE-ProRule" id="PRU01091"/>
    </source>
</evidence>
<feature type="region of interest" description="Disordered" evidence="3">
    <location>
        <begin position="360"/>
        <end position="382"/>
    </location>
</feature>
<dbReference type="Proteomes" id="UP000024329">
    <property type="component" value="Unassembled WGS sequence"/>
</dbReference>
<keyword evidence="4" id="KW-0812">Transmembrane</keyword>